<keyword evidence="2" id="KW-1133">Transmembrane helix</keyword>
<feature type="transmembrane region" description="Helical" evidence="2">
    <location>
        <begin position="92"/>
        <end position="112"/>
    </location>
</feature>
<reference evidence="3 4" key="1">
    <citation type="journal article" date="2019" name="Int. J. Syst. Evol. Microbiol.">
        <title>The Global Catalogue of Microorganisms (GCM) 10K type strain sequencing project: providing services to taxonomists for standard genome sequencing and annotation.</title>
        <authorList>
            <consortium name="The Broad Institute Genomics Platform"/>
            <consortium name="The Broad Institute Genome Sequencing Center for Infectious Disease"/>
            <person name="Wu L."/>
            <person name="Ma J."/>
        </authorList>
    </citation>
    <scope>NUCLEOTIDE SEQUENCE [LARGE SCALE GENOMIC DNA]</scope>
    <source>
        <strain evidence="3 4">JCM 10425</strain>
    </source>
</reference>
<evidence type="ECO:0000313" key="3">
    <source>
        <dbReference type="EMBL" id="GAA0231362.1"/>
    </source>
</evidence>
<keyword evidence="4" id="KW-1185">Reference proteome</keyword>
<gene>
    <name evidence="3" type="ORF">GCM10009539_15980</name>
</gene>
<organism evidence="3 4">
    <name type="scientific">Cryptosporangium japonicum</name>
    <dbReference type="NCBI Taxonomy" id="80872"/>
    <lineage>
        <taxon>Bacteria</taxon>
        <taxon>Bacillati</taxon>
        <taxon>Actinomycetota</taxon>
        <taxon>Actinomycetes</taxon>
        <taxon>Cryptosporangiales</taxon>
        <taxon>Cryptosporangiaceae</taxon>
        <taxon>Cryptosporangium</taxon>
    </lineage>
</organism>
<proteinExistence type="predicted"/>
<feature type="compositionally biased region" description="Polar residues" evidence="1">
    <location>
        <begin position="31"/>
        <end position="42"/>
    </location>
</feature>
<name>A0ABN0TVP9_9ACTN</name>
<evidence type="ECO:0000256" key="2">
    <source>
        <dbReference type="SAM" id="Phobius"/>
    </source>
</evidence>
<evidence type="ECO:0008006" key="5">
    <source>
        <dbReference type="Google" id="ProtNLM"/>
    </source>
</evidence>
<comment type="caution">
    <text evidence="3">The sequence shown here is derived from an EMBL/GenBank/DDBJ whole genome shotgun (WGS) entry which is preliminary data.</text>
</comment>
<dbReference type="EMBL" id="BAAAGX010000006">
    <property type="protein sequence ID" value="GAA0231362.1"/>
    <property type="molecule type" value="Genomic_DNA"/>
</dbReference>
<accession>A0ABN0TVP9</accession>
<keyword evidence="2" id="KW-0812">Transmembrane</keyword>
<keyword evidence="2" id="KW-0472">Membrane</keyword>
<feature type="compositionally biased region" description="Basic and acidic residues" evidence="1">
    <location>
        <begin position="1"/>
        <end position="15"/>
    </location>
</feature>
<sequence>MARPRDDAGDGERHQSRAPAYWDDGDDASVVRSTSIWESSRPQPDPAEAPDEAPASSPEPVDQTPPDEAPEPPRPVAIRWPELWERARRTPLVWIAAFVVGALLGGVAVHGWETQAADAARRDAVQLTARVAEDAASSASWTGARQPWTLRIVLTNTGPNDVRLRDATLPDRRYTSNLREVSRGVRIPAGQETWISMDVTHSCRRGGPASAPHDVALTVAPAGRPERDVRVRLADDNTLFVDTARQKCQTVASDIWVTSELVGEPADLDTVLVTPIRIRQHDRRAVAVRELRTPTPGLSMLASTRPIDFVEDVTPVTALRWSIADCARARAVVYAEVGISGVVQLSNGDPSIRTAIVLDANAVLAIVRFITRSCG</sequence>
<dbReference type="Proteomes" id="UP001500967">
    <property type="component" value="Unassembled WGS sequence"/>
</dbReference>
<evidence type="ECO:0000256" key="1">
    <source>
        <dbReference type="SAM" id="MobiDB-lite"/>
    </source>
</evidence>
<feature type="region of interest" description="Disordered" evidence="1">
    <location>
        <begin position="1"/>
        <end position="75"/>
    </location>
</feature>
<evidence type="ECO:0000313" key="4">
    <source>
        <dbReference type="Proteomes" id="UP001500967"/>
    </source>
</evidence>
<protein>
    <recommendedName>
        <fullName evidence="5">DUF11 domain-containing protein</fullName>
    </recommendedName>
</protein>